<reference evidence="10 11" key="1">
    <citation type="submission" date="2020-08" db="EMBL/GenBank/DDBJ databases">
        <title>Sequencing the genomes of 1000 actinobacteria strains.</title>
        <authorList>
            <person name="Klenk H.-P."/>
        </authorList>
    </citation>
    <scope>NUCLEOTIDE SEQUENCE [LARGE SCALE GENOMIC DNA]</scope>
    <source>
        <strain evidence="10 11">DSM 40129</strain>
    </source>
</reference>
<comment type="similarity">
    <text evidence="2 6">Belongs to the acyl-CoA dehydrogenase family.</text>
</comment>
<keyword evidence="4 6" id="KW-0274">FAD</keyword>
<dbReference type="InterPro" id="IPR006089">
    <property type="entry name" value="Acyl-CoA_DH_CS"/>
</dbReference>
<dbReference type="Gene3D" id="1.10.540.10">
    <property type="entry name" value="Acyl-CoA dehydrogenase/oxidase, N-terminal domain"/>
    <property type="match status" value="1"/>
</dbReference>
<dbReference type="EMBL" id="JACHLX010000001">
    <property type="protein sequence ID" value="MBB5809664.1"/>
    <property type="molecule type" value="Genomic_DNA"/>
</dbReference>
<dbReference type="FunFam" id="1.20.140.10:FF:000004">
    <property type="entry name" value="Acyl-CoA dehydrogenase FadE25"/>
    <property type="match status" value="1"/>
</dbReference>
<organism evidence="10 11">
    <name type="scientific">Streptomyces collinus</name>
    <dbReference type="NCBI Taxonomy" id="42684"/>
    <lineage>
        <taxon>Bacteria</taxon>
        <taxon>Bacillati</taxon>
        <taxon>Actinomycetota</taxon>
        <taxon>Actinomycetes</taxon>
        <taxon>Kitasatosporales</taxon>
        <taxon>Streptomycetaceae</taxon>
        <taxon>Streptomyces</taxon>
    </lineage>
</organism>
<dbReference type="Gene3D" id="1.20.140.10">
    <property type="entry name" value="Butyryl-CoA Dehydrogenase, subunit A, domain 3"/>
    <property type="match status" value="1"/>
</dbReference>
<dbReference type="InterPro" id="IPR006091">
    <property type="entry name" value="Acyl-CoA_Oxase/DH_mid-dom"/>
</dbReference>
<dbReference type="InterPro" id="IPR009075">
    <property type="entry name" value="AcylCo_DH/oxidase_C"/>
</dbReference>
<dbReference type="InterPro" id="IPR037069">
    <property type="entry name" value="AcylCoA_DH/ox_N_sf"/>
</dbReference>
<evidence type="ECO:0000313" key="11">
    <source>
        <dbReference type="Proteomes" id="UP000579531"/>
    </source>
</evidence>
<dbReference type="SUPFAM" id="SSF47203">
    <property type="entry name" value="Acyl-CoA dehydrogenase C-terminal domain-like"/>
    <property type="match status" value="1"/>
</dbReference>
<dbReference type="RefSeq" id="WP_184843526.1">
    <property type="nucleotide sequence ID" value="NZ_BAABFE010000004.1"/>
</dbReference>
<evidence type="ECO:0000313" key="10">
    <source>
        <dbReference type="EMBL" id="MBB5809664.1"/>
    </source>
</evidence>
<keyword evidence="3 6" id="KW-0285">Flavoprotein</keyword>
<dbReference type="PIRSF" id="PIRSF016578">
    <property type="entry name" value="HsaA"/>
    <property type="match status" value="1"/>
</dbReference>
<dbReference type="InterPro" id="IPR036250">
    <property type="entry name" value="AcylCo_DH-like_C"/>
</dbReference>
<name>A0AA89TEG5_STRCU</name>
<dbReference type="PANTHER" id="PTHR43884">
    <property type="entry name" value="ACYL-COA DEHYDROGENASE"/>
    <property type="match status" value="1"/>
</dbReference>
<dbReference type="GeneID" id="93837072"/>
<dbReference type="SUPFAM" id="SSF56645">
    <property type="entry name" value="Acyl-CoA dehydrogenase NM domain-like"/>
    <property type="match status" value="1"/>
</dbReference>
<dbReference type="Proteomes" id="UP000579531">
    <property type="component" value="Unassembled WGS sequence"/>
</dbReference>
<dbReference type="InterPro" id="IPR013786">
    <property type="entry name" value="AcylCoA_DH/ox_N"/>
</dbReference>
<dbReference type="Pfam" id="PF02771">
    <property type="entry name" value="Acyl-CoA_dh_N"/>
    <property type="match status" value="1"/>
</dbReference>
<proteinExistence type="inferred from homology"/>
<evidence type="ECO:0000256" key="3">
    <source>
        <dbReference type="ARBA" id="ARBA00022630"/>
    </source>
</evidence>
<evidence type="ECO:0000259" key="9">
    <source>
        <dbReference type="Pfam" id="PF02771"/>
    </source>
</evidence>
<keyword evidence="11" id="KW-1185">Reference proteome</keyword>
<keyword evidence="5 6" id="KW-0560">Oxidoreductase</keyword>
<dbReference type="AlphaFoldDB" id="A0AA89TEG5"/>
<evidence type="ECO:0000256" key="6">
    <source>
        <dbReference type="RuleBase" id="RU362125"/>
    </source>
</evidence>
<evidence type="ECO:0000256" key="5">
    <source>
        <dbReference type="ARBA" id="ARBA00023002"/>
    </source>
</evidence>
<evidence type="ECO:0000259" key="7">
    <source>
        <dbReference type="Pfam" id="PF00441"/>
    </source>
</evidence>
<comment type="cofactor">
    <cofactor evidence="1 6">
        <name>FAD</name>
        <dbReference type="ChEBI" id="CHEBI:57692"/>
    </cofactor>
</comment>
<dbReference type="InterPro" id="IPR046373">
    <property type="entry name" value="Acyl-CoA_Oxase/DH_mid-dom_sf"/>
</dbReference>
<dbReference type="FunFam" id="2.40.110.10:FF:000001">
    <property type="entry name" value="Acyl-CoA dehydrogenase, mitochondrial"/>
    <property type="match status" value="1"/>
</dbReference>
<dbReference type="GO" id="GO:0003995">
    <property type="term" value="F:acyl-CoA dehydrogenase activity"/>
    <property type="evidence" value="ECO:0007669"/>
    <property type="project" value="InterPro"/>
</dbReference>
<evidence type="ECO:0000259" key="8">
    <source>
        <dbReference type="Pfam" id="PF02770"/>
    </source>
</evidence>
<dbReference type="Pfam" id="PF00441">
    <property type="entry name" value="Acyl-CoA_dh_1"/>
    <property type="match status" value="1"/>
</dbReference>
<sequence length="390" mass="41739">MPDRAPQPVDRQLPTEEARDLISLVRDIAQQEITPNAAEEEDAGRFPRELFTLLSRSGLLGLPYDSEYGGGDQPYEVYLQVLEELAAARLTVGLGVSVHSLASYALAAYGTKEQQVEHLPAMLGGGLLGAYCLSEPHSGSDAAALRTKAVRDGDDWVITGTKAWITHGGVADFYTVMARTGEEGPRGISAFLVPGDAEGLSAAVPEKKMGMKGSPTAQVHFDGVRVSDDRRIGEEGQGFAIALSSLDSGRLGISACAIGVAQAALDEALAYAAERRQFGKPIADFQGLRFMLADMATQIEAGRALYLAAARLKDAGRPFARQAAMAKLHCTDTAMRVTTDAVQILGGYGYTADFPAERYMREAKVLQIVEGTNQIQRMVIARHLVGPEGR</sequence>
<evidence type="ECO:0000256" key="2">
    <source>
        <dbReference type="ARBA" id="ARBA00009347"/>
    </source>
</evidence>
<dbReference type="Pfam" id="PF02770">
    <property type="entry name" value="Acyl-CoA_dh_M"/>
    <property type="match status" value="1"/>
</dbReference>
<dbReference type="PROSITE" id="PS00073">
    <property type="entry name" value="ACYL_COA_DH_2"/>
    <property type="match status" value="1"/>
</dbReference>
<dbReference type="Gene3D" id="2.40.110.10">
    <property type="entry name" value="Butyryl-CoA Dehydrogenase, subunit A, domain 2"/>
    <property type="match status" value="1"/>
</dbReference>
<feature type="domain" description="Acyl-CoA dehydrogenase/oxidase N-terminal" evidence="9">
    <location>
        <begin position="15"/>
        <end position="125"/>
    </location>
</feature>
<dbReference type="GO" id="GO:0050660">
    <property type="term" value="F:flavin adenine dinucleotide binding"/>
    <property type="evidence" value="ECO:0007669"/>
    <property type="project" value="InterPro"/>
</dbReference>
<protein>
    <submittedName>
        <fullName evidence="10">Alkylation response protein AidB-like acyl-CoA dehydrogenase</fullName>
    </submittedName>
</protein>
<comment type="caution">
    <text evidence="10">The sequence shown here is derived from an EMBL/GenBank/DDBJ whole genome shotgun (WGS) entry which is preliminary data.</text>
</comment>
<dbReference type="PROSITE" id="PS00072">
    <property type="entry name" value="ACYL_COA_DH_1"/>
    <property type="match status" value="1"/>
</dbReference>
<gene>
    <name evidence="10" type="ORF">HNR72_000692</name>
</gene>
<feature type="domain" description="Acyl-CoA dehydrogenase/oxidase C-terminal" evidence="7">
    <location>
        <begin position="236"/>
        <end position="384"/>
    </location>
</feature>
<feature type="domain" description="Acyl-CoA oxidase/dehydrogenase middle" evidence="8">
    <location>
        <begin position="130"/>
        <end position="224"/>
    </location>
</feature>
<dbReference type="PANTHER" id="PTHR43884:SF12">
    <property type="entry name" value="ISOVALERYL-COA DEHYDROGENASE, MITOCHONDRIAL-RELATED"/>
    <property type="match status" value="1"/>
</dbReference>
<evidence type="ECO:0000256" key="4">
    <source>
        <dbReference type="ARBA" id="ARBA00022827"/>
    </source>
</evidence>
<accession>A0AA89TEG5</accession>
<dbReference type="InterPro" id="IPR009100">
    <property type="entry name" value="AcylCoA_DH/oxidase_NM_dom_sf"/>
</dbReference>
<evidence type="ECO:0000256" key="1">
    <source>
        <dbReference type="ARBA" id="ARBA00001974"/>
    </source>
</evidence>